<evidence type="ECO:0000313" key="2">
    <source>
        <dbReference type="Proteomes" id="UP000886520"/>
    </source>
</evidence>
<name>A0A9D4UJL2_ADICA</name>
<keyword evidence="2" id="KW-1185">Reference proteome</keyword>
<protein>
    <submittedName>
        <fullName evidence="1">Uncharacterized protein</fullName>
    </submittedName>
</protein>
<reference evidence="1" key="1">
    <citation type="submission" date="2021-01" db="EMBL/GenBank/DDBJ databases">
        <title>Adiantum capillus-veneris genome.</title>
        <authorList>
            <person name="Fang Y."/>
            <person name="Liao Q."/>
        </authorList>
    </citation>
    <scope>NUCLEOTIDE SEQUENCE</scope>
    <source>
        <strain evidence="1">H3</strain>
        <tissue evidence="1">Leaf</tissue>
    </source>
</reference>
<dbReference type="AlphaFoldDB" id="A0A9D4UJL2"/>
<comment type="caution">
    <text evidence="1">The sequence shown here is derived from an EMBL/GenBank/DDBJ whole genome shotgun (WGS) entry which is preliminary data.</text>
</comment>
<proteinExistence type="predicted"/>
<sequence length="94" mass="10390">MAITKFQGGGFLSASGEESVVRQRWQSYLELAMACGDQNSSLEASVMLVSTVVTFSYYIRDTFSARKDEEAIKFGLLSCMKLALKPIVSYLCSK</sequence>
<dbReference type="Proteomes" id="UP000886520">
    <property type="component" value="Chromosome 15"/>
</dbReference>
<gene>
    <name evidence="1" type="ORF">GOP47_0015382</name>
</gene>
<organism evidence="1 2">
    <name type="scientific">Adiantum capillus-veneris</name>
    <name type="common">Maidenhair fern</name>
    <dbReference type="NCBI Taxonomy" id="13818"/>
    <lineage>
        <taxon>Eukaryota</taxon>
        <taxon>Viridiplantae</taxon>
        <taxon>Streptophyta</taxon>
        <taxon>Embryophyta</taxon>
        <taxon>Tracheophyta</taxon>
        <taxon>Polypodiopsida</taxon>
        <taxon>Polypodiidae</taxon>
        <taxon>Polypodiales</taxon>
        <taxon>Pteridineae</taxon>
        <taxon>Pteridaceae</taxon>
        <taxon>Vittarioideae</taxon>
        <taxon>Adiantum</taxon>
    </lineage>
</organism>
<dbReference type="EMBL" id="JABFUD020000015">
    <property type="protein sequence ID" value="KAI5069081.1"/>
    <property type="molecule type" value="Genomic_DNA"/>
</dbReference>
<accession>A0A9D4UJL2</accession>
<evidence type="ECO:0000313" key="1">
    <source>
        <dbReference type="EMBL" id="KAI5069081.1"/>
    </source>
</evidence>